<keyword evidence="3" id="KW-1185">Reference proteome</keyword>
<dbReference type="Gene3D" id="3.30.110.170">
    <property type="entry name" value="Protein of unknown function (DUF541), domain 1"/>
    <property type="match status" value="1"/>
</dbReference>
<organism evidence="2 3">
    <name type="scientific">Rhizobium helianthi</name>
    <dbReference type="NCBI Taxonomy" id="1132695"/>
    <lineage>
        <taxon>Bacteria</taxon>
        <taxon>Pseudomonadati</taxon>
        <taxon>Pseudomonadota</taxon>
        <taxon>Alphaproteobacteria</taxon>
        <taxon>Hyphomicrobiales</taxon>
        <taxon>Rhizobiaceae</taxon>
        <taxon>Rhizobium/Agrobacterium group</taxon>
        <taxon>Rhizobium</taxon>
    </lineage>
</organism>
<accession>A0ABW4M6I2</accession>
<sequence length="252" mass="26728">MLTSVIRSPKVSLCVLLLSTSLLSPAASYAQAPPPPPHAQLRSIDVSGEGIATVAPDMAVVSLSVTRVADTAAEALTQNNEAMRGVLDALKADGVAERDVQTGEFSIFPRYSDPQTSQKDGNPQPQIDGYQVTNSITVRVRDLTKLGGLIDKSVKLGVNQGGQITFTNHDPKAALQDARRKAVADAMEKAKTLAEAAGVALGPVLTIEENNLRPQPVPMMRMAMAKEADSVPLAGGENNYTVVVNMRFDIKP</sequence>
<evidence type="ECO:0000256" key="1">
    <source>
        <dbReference type="SAM" id="SignalP"/>
    </source>
</evidence>
<dbReference type="Proteomes" id="UP001597322">
    <property type="component" value="Unassembled WGS sequence"/>
</dbReference>
<gene>
    <name evidence="2" type="ORF">ACFSE1_16380</name>
</gene>
<evidence type="ECO:0000313" key="3">
    <source>
        <dbReference type="Proteomes" id="UP001597322"/>
    </source>
</evidence>
<dbReference type="RefSeq" id="WP_377403586.1">
    <property type="nucleotide sequence ID" value="NZ_JBHUEQ010000027.1"/>
</dbReference>
<dbReference type="EMBL" id="JBHUEQ010000027">
    <property type="protein sequence ID" value="MFD1747052.1"/>
    <property type="molecule type" value="Genomic_DNA"/>
</dbReference>
<dbReference type="Pfam" id="PF04402">
    <property type="entry name" value="SIMPL"/>
    <property type="match status" value="1"/>
</dbReference>
<feature type="chain" id="PRO_5045300439" evidence="1">
    <location>
        <begin position="27"/>
        <end position="252"/>
    </location>
</feature>
<dbReference type="Gene3D" id="3.30.70.2970">
    <property type="entry name" value="Protein of unknown function (DUF541), domain 2"/>
    <property type="match status" value="1"/>
</dbReference>
<dbReference type="InterPro" id="IPR007497">
    <property type="entry name" value="SIMPL/DUF541"/>
</dbReference>
<reference evidence="3" key="1">
    <citation type="journal article" date="2019" name="Int. J. Syst. Evol. Microbiol.">
        <title>The Global Catalogue of Microorganisms (GCM) 10K type strain sequencing project: providing services to taxonomists for standard genome sequencing and annotation.</title>
        <authorList>
            <consortium name="The Broad Institute Genomics Platform"/>
            <consortium name="The Broad Institute Genome Sequencing Center for Infectious Disease"/>
            <person name="Wu L."/>
            <person name="Ma J."/>
        </authorList>
    </citation>
    <scope>NUCLEOTIDE SEQUENCE [LARGE SCALE GENOMIC DNA]</scope>
    <source>
        <strain evidence="3">CG52</strain>
    </source>
</reference>
<dbReference type="PANTHER" id="PTHR34387">
    <property type="entry name" value="SLR1258 PROTEIN"/>
    <property type="match status" value="1"/>
</dbReference>
<evidence type="ECO:0000313" key="2">
    <source>
        <dbReference type="EMBL" id="MFD1747052.1"/>
    </source>
</evidence>
<dbReference type="PANTHER" id="PTHR34387:SF1">
    <property type="entry name" value="PERIPLASMIC IMMUNOGENIC PROTEIN"/>
    <property type="match status" value="1"/>
</dbReference>
<name>A0ABW4M6I2_9HYPH</name>
<comment type="caution">
    <text evidence="2">The sequence shown here is derived from an EMBL/GenBank/DDBJ whole genome shotgun (WGS) entry which is preliminary data.</text>
</comment>
<dbReference type="InterPro" id="IPR052022">
    <property type="entry name" value="26kDa_periplasmic_antigen"/>
</dbReference>
<proteinExistence type="predicted"/>
<keyword evidence="1" id="KW-0732">Signal</keyword>
<feature type="signal peptide" evidence="1">
    <location>
        <begin position="1"/>
        <end position="26"/>
    </location>
</feature>
<protein>
    <submittedName>
        <fullName evidence="2">SIMPL domain-containing protein</fullName>
    </submittedName>
</protein>